<feature type="binding site" evidence="7">
    <location>
        <position position="249"/>
    </location>
    <ligand>
        <name>Mg(2+)</name>
        <dbReference type="ChEBI" id="CHEBI:18420"/>
    </ligand>
</feature>
<dbReference type="AlphaFoldDB" id="K2G5Y2"/>
<dbReference type="GO" id="GO:0044038">
    <property type="term" value="P:cell wall macromolecule biosynthetic process"/>
    <property type="evidence" value="ECO:0007669"/>
    <property type="project" value="TreeGrafter"/>
</dbReference>
<evidence type="ECO:0000256" key="2">
    <source>
        <dbReference type="ARBA" id="ARBA00022475"/>
    </source>
</evidence>
<feature type="transmembrane region" description="Helical" evidence="8">
    <location>
        <begin position="273"/>
        <end position="293"/>
    </location>
</feature>
<feature type="transmembrane region" description="Helical" evidence="8">
    <location>
        <begin position="246"/>
        <end position="267"/>
    </location>
</feature>
<feature type="transmembrane region" description="Helical" evidence="8">
    <location>
        <begin position="190"/>
        <end position="209"/>
    </location>
</feature>
<organism evidence="9">
    <name type="scientific">uncultured bacterium</name>
    <name type="common">gcode 4</name>
    <dbReference type="NCBI Taxonomy" id="1234023"/>
    <lineage>
        <taxon>Bacteria</taxon>
        <taxon>environmental samples</taxon>
    </lineage>
</organism>
<evidence type="ECO:0000313" key="9">
    <source>
        <dbReference type="EMBL" id="EKE29637.1"/>
    </source>
</evidence>
<feature type="transmembrane region" description="Helical" evidence="8">
    <location>
        <begin position="55"/>
        <end position="75"/>
    </location>
</feature>
<gene>
    <name evidence="9" type="ORF">ACD_2C00131G0007</name>
</gene>
<comment type="caution">
    <text evidence="9">The sequence shown here is derived from an EMBL/GenBank/DDBJ whole genome shotgun (WGS) entry which is preliminary data.</text>
</comment>
<feature type="transmembrane region" description="Helical" evidence="8">
    <location>
        <begin position="157"/>
        <end position="178"/>
    </location>
</feature>
<comment type="subcellular location">
    <subcellularLocation>
        <location evidence="1">Cell membrane</location>
        <topology evidence="1">Multi-pass membrane protein</topology>
    </subcellularLocation>
</comment>
<dbReference type="EMBL" id="AMFJ01000131">
    <property type="protein sequence ID" value="EKE29637.1"/>
    <property type="molecule type" value="Genomic_DNA"/>
</dbReference>
<sequence>MISDLLPVWIRMLFLFWASLITTATIIFFFKRLFKSIWFMDHPERYPHEWNRAPVPYWLGIVLFINFLIQSLLFLDIWYKKLIIILILGAIVTIVSFVDDLETIDIVKFKVHPLFRLIMQIWIWAIIWITSIKIWYISGIFGWIIRLDSYFLQWWDFRVYIIPLFFTIVWYVLVFNSINWSDVIPWLTSWLVEISLLILLVLTIRLYLTDISEVAKENSDFVLLLLSILLPSILVFWLFDIRKKFLIWDSWTMFLAFMIATLAIISWGKVATAATVLWMYIIDSFYVILVRLYNKKNPLKWDTIHHLHFRLGKLWFSQNFIRNLVYSLSFLFWIGAIFLDRTWKIIIFCILMVIVFFVTKILSLKSNGKA</sequence>
<evidence type="ECO:0000256" key="4">
    <source>
        <dbReference type="ARBA" id="ARBA00022692"/>
    </source>
</evidence>
<dbReference type="GO" id="GO:0046872">
    <property type="term" value="F:metal ion binding"/>
    <property type="evidence" value="ECO:0007669"/>
    <property type="project" value="UniProtKB-KW"/>
</dbReference>
<keyword evidence="7" id="KW-0460">Magnesium</keyword>
<dbReference type="GO" id="GO:0009103">
    <property type="term" value="P:lipopolysaccharide biosynthetic process"/>
    <property type="evidence" value="ECO:0007669"/>
    <property type="project" value="TreeGrafter"/>
</dbReference>
<evidence type="ECO:0000256" key="7">
    <source>
        <dbReference type="PIRSR" id="PIRSR600715-1"/>
    </source>
</evidence>
<evidence type="ECO:0000256" key="6">
    <source>
        <dbReference type="ARBA" id="ARBA00023136"/>
    </source>
</evidence>
<accession>K2G5Y2</accession>
<comment type="cofactor">
    <cofactor evidence="7">
        <name>Mg(2+)</name>
        <dbReference type="ChEBI" id="CHEBI:18420"/>
    </cofactor>
</comment>
<feature type="transmembrane region" description="Helical" evidence="8">
    <location>
        <begin position="81"/>
        <end position="101"/>
    </location>
</feature>
<feature type="binding site" evidence="7">
    <location>
        <position position="179"/>
    </location>
    <ligand>
        <name>Mg(2+)</name>
        <dbReference type="ChEBI" id="CHEBI:18420"/>
    </ligand>
</feature>
<feature type="transmembrane region" description="Helical" evidence="8">
    <location>
        <begin position="320"/>
        <end position="339"/>
    </location>
</feature>
<keyword evidence="4 8" id="KW-0812">Transmembrane</keyword>
<feature type="transmembrane region" description="Helical" evidence="8">
    <location>
        <begin position="221"/>
        <end position="239"/>
    </location>
</feature>
<keyword evidence="2" id="KW-1003">Cell membrane</keyword>
<evidence type="ECO:0000256" key="3">
    <source>
        <dbReference type="ARBA" id="ARBA00022679"/>
    </source>
</evidence>
<feature type="transmembrane region" description="Helical" evidence="8">
    <location>
        <begin position="12"/>
        <end position="34"/>
    </location>
</feature>
<feature type="transmembrane region" description="Helical" evidence="8">
    <location>
        <begin position="345"/>
        <end position="364"/>
    </location>
</feature>
<proteinExistence type="predicted"/>
<evidence type="ECO:0000256" key="8">
    <source>
        <dbReference type="SAM" id="Phobius"/>
    </source>
</evidence>
<protein>
    <submittedName>
        <fullName evidence="9">UDP-N-acetylmuramyl pentapeptide phosphotransferase/UDP-N-acetylglucosamine-1-phosphate transferase</fullName>
    </submittedName>
</protein>
<keyword evidence="6 8" id="KW-0472">Membrane</keyword>
<dbReference type="GO" id="GO:0005886">
    <property type="term" value="C:plasma membrane"/>
    <property type="evidence" value="ECO:0007669"/>
    <property type="project" value="UniProtKB-SubCell"/>
</dbReference>
<evidence type="ECO:0000256" key="5">
    <source>
        <dbReference type="ARBA" id="ARBA00022989"/>
    </source>
</evidence>
<dbReference type="InterPro" id="IPR000715">
    <property type="entry name" value="Glycosyl_transferase_4"/>
</dbReference>
<keyword evidence="7" id="KW-0479">Metal-binding</keyword>
<reference evidence="9" key="1">
    <citation type="journal article" date="2012" name="Science">
        <title>Fermentation, hydrogen, and sulfur metabolism in multiple uncultivated bacterial phyla.</title>
        <authorList>
            <person name="Wrighton K.C."/>
            <person name="Thomas B.C."/>
            <person name="Sharon I."/>
            <person name="Miller C.S."/>
            <person name="Castelle C.J."/>
            <person name="VerBerkmoes N.C."/>
            <person name="Wilkins M.J."/>
            <person name="Hettich R.L."/>
            <person name="Lipton M.S."/>
            <person name="Williams K.H."/>
            <person name="Long P.E."/>
            <person name="Banfield J.F."/>
        </authorList>
    </citation>
    <scope>NUCLEOTIDE SEQUENCE [LARGE SCALE GENOMIC DNA]</scope>
</reference>
<feature type="transmembrane region" description="Helical" evidence="8">
    <location>
        <begin position="121"/>
        <end position="145"/>
    </location>
</feature>
<dbReference type="GO" id="GO:0071555">
    <property type="term" value="P:cell wall organization"/>
    <property type="evidence" value="ECO:0007669"/>
    <property type="project" value="TreeGrafter"/>
</dbReference>
<keyword evidence="5 8" id="KW-1133">Transmembrane helix</keyword>
<dbReference type="GO" id="GO:0016780">
    <property type="term" value="F:phosphotransferase activity, for other substituted phosphate groups"/>
    <property type="evidence" value="ECO:0007669"/>
    <property type="project" value="InterPro"/>
</dbReference>
<dbReference type="PANTHER" id="PTHR22926:SF3">
    <property type="entry name" value="UNDECAPRENYL-PHOSPHATE ALPHA-N-ACETYLGLUCOSAMINYL 1-PHOSPHATE TRANSFERASE"/>
    <property type="match status" value="1"/>
</dbReference>
<evidence type="ECO:0000256" key="1">
    <source>
        <dbReference type="ARBA" id="ARBA00004651"/>
    </source>
</evidence>
<name>K2G5Y2_9BACT</name>
<keyword evidence="3 9" id="KW-0808">Transferase</keyword>
<dbReference type="PANTHER" id="PTHR22926">
    <property type="entry name" value="PHOSPHO-N-ACETYLMURAMOYL-PENTAPEPTIDE-TRANSFERASE"/>
    <property type="match status" value="1"/>
</dbReference>